<dbReference type="OrthoDB" id="2406964at2759"/>
<evidence type="ECO:0000256" key="1">
    <source>
        <dbReference type="SAM" id="Phobius"/>
    </source>
</evidence>
<keyword evidence="3" id="KW-1185">Reference proteome</keyword>
<keyword evidence="1" id="KW-0812">Transmembrane</keyword>
<organism evidence="2 3">
    <name type="scientific">Paraglomus occultum</name>
    <dbReference type="NCBI Taxonomy" id="144539"/>
    <lineage>
        <taxon>Eukaryota</taxon>
        <taxon>Fungi</taxon>
        <taxon>Fungi incertae sedis</taxon>
        <taxon>Mucoromycota</taxon>
        <taxon>Glomeromycotina</taxon>
        <taxon>Glomeromycetes</taxon>
        <taxon>Paraglomerales</taxon>
        <taxon>Paraglomeraceae</taxon>
        <taxon>Paraglomus</taxon>
    </lineage>
</organism>
<feature type="transmembrane region" description="Helical" evidence="1">
    <location>
        <begin position="6"/>
        <end position="23"/>
    </location>
</feature>
<gene>
    <name evidence="2" type="ORF">POCULU_LOCUS3032</name>
</gene>
<name>A0A9N8ZXT1_9GLOM</name>
<dbReference type="AlphaFoldDB" id="A0A9N8ZXT1"/>
<evidence type="ECO:0000313" key="3">
    <source>
        <dbReference type="Proteomes" id="UP000789572"/>
    </source>
</evidence>
<sequence>MTYSSLYTVFSIPYVTYVVLSLYKGLLRRDRHQSYPLLPKFGQPSNSEPLEEILGRTVRFTKGSGQIYYPQKLGSLCEPAGQHKGIMENLGQKQYVRDIGALESALHRPQWMFDYSEVQSIPSPFRMAAGLGYDYQC</sequence>
<keyword evidence="1" id="KW-0472">Membrane</keyword>
<keyword evidence="1" id="KW-1133">Transmembrane helix</keyword>
<dbReference type="EMBL" id="CAJVPJ010000313">
    <property type="protein sequence ID" value="CAG8510278.1"/>
    <property type="molecule type" value="Genomic_DNA"/>
</dbReference>
<comment type="caution">
    <text evidence="2">The sequence shown here is derived from an EMBL/GenBank/DDBJ whole genome shotgun (WGS) entry which is preliminary data.</text>
</comment>
<reference evidence="2" key="1">
    <citation type="submission" date="2021-06" db="EMBL/GenBank/DDBJ databases">
        <authorList>
            <person name="Kallberg Y."/>
            <person name="Tangrot J."/>
            <person name="Rosling A."/>
        </authorList>
    </citation>
    <scope>NUCLEOTIDE SEQUENCE</scope>
    <source>
        <strain evidence="2">IA702</strain>
    </source>
</reference>
<protein>
    <submittedName>
        <fullName evidence="2">8227_t:CDS:1</fullName>
    </submittedName>
</protein>
<evidence type="ECO:0000313" key="2">
    <source>
        <dbReference type="EMBL" id="CAG8510278.1"/>
    </source>
</evidence>
<proteinExistence type="predicted"/>
<dbReference type="Proteomes" id="UP000789572">
    <property type="component" value="Unassembled WGS sequence"/>
</dbReference>
<accession>A0A9N8ZXT1</accession>